<accession>A0A4E0R1V2</accession>
<evidence type="ECO:0000313" key="3">
    <source>
        <dbReference type="Proteomes" id="UP000230066"/>
    </source>
</evidence>
<dbReference type="EMBL" id="JXXN02003036">
    <property type="protein sequence ID" value="THD22049.1"/>
    <property type="molecule type" value="Genomic_DNA"/>
</dbReference>
<comment type="caution">
    <text evidence="2">The sequence shown here is derived from an EMBL/GenBank/DDBJ whole genome shotgun (WGS) entry which is preliminary data.</text>
</comment>
<evidence type="ECO:0000256" key="1">
    <source>
        <dbReference type="SAM" id="MobiDB-lite"/>
    </source>
</evidence>
<dbReference type="AlphaFoldDB" id="A0A4E0R1V2"/>
<feature type="region of interest" description="Disordered" evidence="1">
    <location>
        <begin position="73"/>
        <end position="92"/>
    </location>
</feature>
<organism evidence="2 3">
    <name type="scientific">Fasciola hepatica</name>
    <name type="common">Liver fluke</name>
    <dbReference type="NCBI Taxonomy" id="6192"/>
    <lineage>
        <taxon>Eukaryota</taxon>
        <taxon>Metazoa</taxon>
        <taxon>Spiralia</taxon>
        <taxon>Lophotrochozoa</taxon>
        <taxon>Platyhelminthes</taxon>
        <taxon>Trematoda</taxon>
        <taxon>Digenea</taxon>
        <taxon>Plagiorchiida</taxon>
        <taxon>Echinostomata</taxon>
        <taxon>Echinostomatoidea</taxon>
        <taxon>Fasciolidae</taxon>
        <taxon>Fasciola</taxon>
    </lineage>
</organism>
<dbReference type="Proteomes" id="UP000230066">
    <property type="component" value="Unassembled WGS sequence"/>
</dbReference>
<reference evidence="2" key="1">
    <citation type="submission" date="2019-03" db="EMBL/GenBank/DDBJ databases">
        <title>Improved annotation for the trematode Fasciola hepatica.</title>
        <authorList>
            <person name="Choi Y.-J."/>
            <person name="Martin J."/>
            <person name="Mitreva M."/>
        </authorList>
    </citation>
    <scope>NUCLEOTIDE SEQUENCE [LARGE SCALE GENOMIC DNA]</scope>
</reference>
<protein>
    <submittedName>
        <fullName evidence="2">Uncharacterized protein</fullName>
    </submittedName>
</protein>
<keyword evidence="3" id="KW-1185">Reference proteome</keyword>
<proteinExistence type="predicted"/>
<evidence type="ECO:0000313" key="2">
    <source>
        <dbReference type="EMBL" id="THD22049.1"/>
    </source>
</evidence>
<sequence>MHEAYNIMLTDIFGGEVYWAPGMFGLIRRASELSIQSPAPSGFHKRRINHTIGRRRIWTNSAALQNALGCANARGASSNKNADSELGNRVVQ</sequence>
<name>A0A4E0R1V2_FASHE</name>
<gene>
    <name evidence="2" type="ORF">D915_007125</name>
</gene>